<reference evidence="2" key="1">
    <citation type="submission" date="2016-10" db="EMBL/GenBank/DDBJ databases">
        <authorList>
            <person name="Varghese N."/>
            <person name="Submissions S."/>
        </authorList>
    </citation>
    <scope>NUCLEOTIDE SEQUENCE [LARGE SCALE GENOMIC DNA]</scope>
    <source>
        <strain evidence="2">S9</strain>
    </source>
</reference>
<gene>
    <name evidence="1" type="ORF">SAMN05518684_102148</name>
</gene>
<proteinExistence type="predicted"/>
<protein>
    <submittedName>
        <fullName evidence="1">Uncharacterized protein</fullName>
    </submittedName>
</protein>
<accession>A0A1H9QCK1</accession>
<keyword evidence="2" id="KW-1185">Reference proteome</keyword>
<organism evidence="1 2">
    <name type="scientific">Salipaludibacillus aurantiacus</name>
    <dbReference type="NCBI Taxonomy" id="1601833"/>
    <lineage>
        <taxon>Bacteria</taxon>
        <taxon>Bacillati</taxon>
        <taxon>Bacillota</taxon>
        <taxon>Bacilli</taxon>
        <taxon>Bacillales</taxon>
        <taxon>Bacillaceae</taxon>
    </lineage>
</organism>
<dbReference type="RefSeq" id="WP_093047482.1">
    <property type="nucleotide sequence ID" value="NZ_FOGT01000002.1"/>
</dbReference>
<sequence length="121" mass="14499">MSHQRYEFARRKCIASLPENVKRLFQFVESKELTLADEALSENHYIQLLQQHSPVLEAADKFKMEPAEVYTAVQRIERYLEDRAASYENKLKFFDMTEELQLHGLCQCNDNVKYYYFYDNN</sequence>
<dbReference type="EMBL" id="FOGT01000002">
    <property type="protein sequence ID" value="SER58148.1"/>
    <property type="molecule type" value="Genomic_DNA"/>
</dbReference>
<name>A0A1H9QCK1_9BACI</name>
<dbReference type="Proteomes" id="UP000198571">
    <property type="component" value="Unassembled WGS sequence"/>
</dbReference>
<evidence type="ECO:0000313" key="1">
    <source>
        <dbReference type="EMBL" id="SER58148.1"/>
    </source>
</evidence>
<dbReference type="OrthoDB" id="2720271at2"/>
<evidence type="ECO:0000313" key="2">
    <source>
        <dbReference type="Proteomes" id="UP000198571"/>
    </source>
</evidence>
<dbReference type="AlphaFoldDB" id="A0A1H9QCK1"/>